<organism evidence="3 4">
    <name type="scientific">Salinimicrobium oceani</name>
    <dbReference type="NCBI Taxonomy" id="2722702"/>
    <lineage>
        <taxon>Bacteria</taxon>
        <taxon>Pseudomonadati</taxon>
        <taxon>Bacteroidota</taxon>
        <taxon>Flavobacteriia</taxon>
        <taxon>Flavobacteriales</taxon>
        <taxon>Flavobacteriaceae</taxon>
        <taxon>Salinimicrobium</taxon>
    </lineage>
</organism>
<evidence type="ECO:0000256" key="2">
    <source>
        <dbReference type="SAM" id="SignalP"/>
    </source>
</evidence>
<keyword evidence="4" id="KW-1185">Reference proteome</keyword>
<dbReference type="InterPro" id="IPR029046">
    <property type="entry name" value="LolA/LolB/LppX"/>
</dbReference>
<proteinExistence type="predicted"/>
<comment type="caution">
    <text evidence="3">The sequence shown here is derived from an EMBL/GenBank/DDBJ whole genome shotgun (WGS) entry which is preliminary data.</text>
</comment>
<dbReference type="Proteomes" id="UP000703674">
    <property type="component" value="Unassembled WGS sequence"/>
</dbReference>
<feature type="chain" id="PRO_5047072168" evidence="2">
    <location>
        <begin position="26"/>
        <end position="260"/>
    </location>
</feature>
<dbReference type="PROSITE" id="PS51257">
    <property type="entry name" value="PROKAR_LIPOPROTEIN"/>
    <property type="match status" value="1"/>
</dbReference>
<keyword evidence="1 2" id="KW-0732">Signal</keyword>
<dbReference type="Pfam" id="PF14125">
    <property type="entry name" value="DUF4292"/>
    <property type="match status" value="1"/>
</dbReference>
<dbReference type="SUPFAM" id="SSF89392">
    <property type="entry name" value="Prokaryotic lipoproteins and lipoprotein localization factors"/>
    <property type="match status" value="1"/>
</dbReference>
<accession>A0ABX1CUR0</accession>
<evidence type="ECO:0000313" key="3">
    <source>
        <dbReference type="EMBL" id="NJW52023.1"/>
    </source>
</evidence>
<sequence length="260" mass="29510">MTYKRFIPLLLISLIFLTSCGGARKAKMGTTAPEDAAVAAVVASHYASEVQFETLQGRLNLNYQTEERSQSVTVTFRMKKDETIWMSGQLLGIPLAKVMITPNSVQFYEKITRTYFDGDFSLLSDLLGTPLDFEKVQNLLLGQTIYDLRKERYKLTESTRGYQLEPEKADLLKRMFLLDAGNFKALAQQLGQPRENRNVTVTYPEYQKLEGQLFPAQIQILANDGAENTRIDMTFKNLEFNVPVSFPFSIPSGYEEISVE</sequence>
<dbReference type="Gene3D" id="2.50.20.10">
    <property type="entry name" value="Lipoprotein localisation LolA/LolB/LppX"/>
    <property type="match status" value="1"/>
</dbReference>
<evidence type="ECO:0000313" key="4">
    <source>
        <dbReference type="Proteomes" id="UP000703674"/>
    </source>
</evidence>
<protein>
    <submittedName>
        <fullName evidence="3">DUF4292 domain-containing protein</fullName>
    </submittedName>
</protein>
<evidence type="ECO:0000256" key="1">
    <source>
        <dbReference type="ARBA" id="ARBA00022729"/>
    </source>
</evidence>
<name>A0ABX1CUR0_9FLAO</name>
<gene>
    <name evidence="3" type="ORF">HC175_03735</name>
</gene>
<dbReference type="InterPro" id="IPR025634">
    <property type="entry name" value="DUF4292"/>
</dbReference>
<dbReference type="RefSeq" id="WP_168137185.1">
    <property type="nucleotide sequence ID" value="NZ_JAAVJR010000002.1"/>
</dbReference>
<feature type="signal peptide" evidence="2">
    <location>
        <begin position="1"/>
        <end position="25"/>
    </location>
</feature>
<dbReference type="EMBL" id="JAAVJR010000002">
    <property type="protein sequence ID" value="NJW52023.1"/>
    <property type="molecule type" value="Genomic_DNA"/>
</dbReference>
<reference evidence="3 4" key="1">
    <citation type="submission" date="2020-03" db="EMBL/GenBank/DDBJ databases">
        <title>Salinimicrobium sp. nov, isolated from SCS.</title>
        <authorList>
            <person name="Cao W.R."/>
        </authorList>
    </citation>
    <scope>NUCLEOTIDE SEQUENCE [LARGE SCALE GENOMIC DNA]</scope>
    <source>
        <strain evidence="4">J15B91</strain>
    </source>
</reference>